<dbReference type="Proteomes" id="UP000664761">
    <property type="component" value="Unassembled WGS sequence"/>
</dbReference>
<evidence type="ECO:0000313" key="2">
    <source>
        <dbReference type="Proteomes" id="UP000664761"/>
    </source>
</evidence>
<keyword evidence="2" id="KW-1185">Reference proteome</keyword>
<organism evidence="1 2">
    <name type="scientific">Sneathiella sedimenti</name>
    <dbReference type="NCBI Taxonomy" id="2816034"/>
    <lineage>
        <taxon>Bacteria</taxon>
        <taxon>Pseudomonadati</taxon>
        <taxon>Pseudomonadota</taxon>
        <taxon>Alphaproteobacteria</taxon>
        <taxon>Sneathiellales</taxon>
        <taxon>Sneathiellaceae</taxon>
        <taxon>Sneathiella</taxon>
    </lineage>
</organism>
<dbReference type="EMBL" id="JAFLNC010000002">
    <property type="protein sequence ID" value="MBO0333478.1"/>
    <property type="molecule type" value="Genomic_DNA"/>
</dbReference>
<accession>A0ABS3F4S0</accession>
<proteinExistence type="predicted"/>
<comment type="caution">
    <text evidence="1">The sequence shown here is derived from an EMBL/GenBank/DDBJ whole genome shotgun (WGS) entry which is preliminary data.</text>
</comment>
<protein>
    <submittedName>
        <fullName evidence="1">Uncharacterized protein</fullName>
    </submittedName>
</protein>
<gene>
    <name evidence="1" type="ORF">J0X12_07630</name>
</gene>
<evidence type="ECO:0000313" key="1">
    <source>
        <dbReference type="EMBL" id="MBO0333478.1"/>
    </source>
</evidence>
<sequence>MKGQLISSGSFANINHETWKYNGEHIHVMKVTGPINRAHRVPFYYLTLKTNPSSDYFIILDNQRGHEDDFSYDDMITISDILLEAGIKRIYGAIITRESGYENILKLARAVAKLKTLESHTVYCENMTEAENYIHARIEIAIKNR</sequence>
<name>A0ABS3F4S0_9PROT</name>
<reference evidence="1 2" key="1">
    <citation type="submission" date="2021-03" db="EMBL/GenBank/DDBJ databases">
        <title>Sneathiella sp. CAU 1612 isolated from Kang Won-do.</title>
        <authorList>
            <person name="Kim W."/>
        </authorList>
    </citation>
    <scope>NUCLEOTIDE SEQUENCE [LARGE SCALE GENOMIC DNA]</scope>
    <source>
        <strain evidence="1 2">CAU 1612</strain>
    </source>
</reference>
<dbReference type="RefSeq" id="WP_207043829.1">
    <property type="nucleotide sequence ID" value="NZ_JAFLNC010000002.1"/>
</dbReference>